<reference evidence="2 3" key="1">
    <citation type="submission" date="2021-03" db="EMBL/GenBank/DDBJ databases">
        <title>Sneathiella sp. CAU 1612 isolated from Kang Won-do.</title>
        <authorList>
            <person name="Kim W."/>
        </authorList>
    </citation>
    <scope>NUCLEOTIDE SEQUENCE [LARGE SCALE GENOMIC DNA]</scope>
    <source>
        <strain evidence="2 3">CAU 1612</strain>
    </source>
</reference>
<organism evidence="2 3">
    <name type="scientific">Sneathiella sedimenti</name>
    <dbReference type="NCBI Taxonomy" id="2816034"/>
    <lineage>
        <taxon>Bacteria</taxon>
        <taxon>Pseudomonadati</taxon>
        <taxon>Pseudomonadota</taxon>
        <taxon>Alphaproteobacteria</taxon>
        <taxon>Sneathiellales</taxon>
        <taxon>Sneathiellaceae</taxon>
        <taxon>Sneathiella</taxon>
    </lineage>
</organism>
<comment type="caution">
    <text evidence="2">The sequence shown here is derived from an EMBL/GenBank/DDBJ whole genome shotgun (WGS) entry which is preliminary data.</text>
</comment>
<protein>
    <recommendedName>
        <fullName evidence="1">XdhC- CoxI domain-containing protein</fullName>
    </recommendedName>
</protein>
<accession>A0ABS3F994</accession>
<dbReference type="Proteomes" id="UP000664761">
    <property type="component" value="Unassembled WGS sequence"/>
</dbReference>
<evidence type="ECO:0000313" key="2">
    <source>
        <dbReference type="EMBL" id="MBO0335104.1"/>
    </source>
</evidence>
<dbReference type="EMBL" id="JAFLNC010000005">
    <property type="protein sequence ID" value="MBO0335104.1"/>
    <property type="molecule type" value="Genomic_DNA"/>
</dbReference>
<feature type="domain" description="XdhC- CoxI" evidence="1">
    <location>
        <begin position="20"/>
        <end position="87"/>
    </location>
</feature>
<name>A0ABS3F994_9PROT</name>
<dbReference type="PANTHER" id="PTHR30388:SF4">
    <property type="entry name" value="MOLYBDENUM COFACTOR INSERTION CHAPERONE PAOD"/>
    <property type="match status" value="1"/>
</dbReference>
<gene>
    <name evidence="2" type="ORF">J0X12_15895</name>
</gene>
<evidence type="ECO:0000259" key="1">
    <source>
        <dbReference type="Pfam" id="PF02625"/>
    </source>
</evidence>
<dbReference type="Pfam" id="PF02625">
    <property type="entry name" value="XdhC_CoxI"/>
    <property type="match status" value="1"/>
</dbReference>
<dbReference type="InterPro" id="IPR003777">
    <property type="entry name" value="XdhC_CoxI"/>
</dbReference>
<proteinExistence type="predicted"/>
<sequence>MTNPTTTLPEDDILAQALNWKKDGRKVALATVISTWGSAPRPAGSQLAIDETGQMAGSVSGGCVEGAVIQEALEIIKSGAPKTLEFGVSNDEAWEVGLACGGKINVFVEKLD</sequence>
<dbReference type="RefSeq" id="WP_207047415.1">
    <property type="nucleotide sequence ID" value="NZ_JAFLNC010000005.1"/>
</dbReference>
<dbReference type="InterPro" id="IPR052698">
    <property type="entry name" value="MoCofactor_Util/Proc"/>
</dbReference>
<dbReference type="PANTHER" id="PTHR30388">
    <property type="entry name" value="ALDEHYDE OXIDOREDUCTASE MOLYBDENUM COFACTOR ASSEMBLY PROTEIN"/>
    <property type="match status" value="1"/>
</dbReference>
<evidence type="ECO:0000313" key="3">
    <source>
        <dbReference type="Proteomes" id="UP000664761"/>
    </source>
</evidence>
<keyword evidence="3" id="KW-1185">Reference proteome</keyword>